<accession>A0A9Q1I609</accession>
<dbReference type="Proteomes" id="UP001152803">
    <property type="component" value="Unassembled WGS sequence"/>
</dbReference>
<dbReference type="GO" id="GO:0140445">
    <property type="term" value="C:chromosome, telomeric repeat region"/>
    <property type="evidence" value="ECO:0007669"/>
    <property type="project" value="TreeGrafter"/>
</dbReference>
<evidence type="ECO:0000313" key="8">
    <source>
        <dbReference type="EMBL" id="KAJ8283051.1"/>
    </source>
</evidence>
<dbReference type="OrthoDB" id="5399929at2759"/>
<proteinExistence type="predicted"/>
<name>A0A9Q1I609_CONCO</name>
<dbReference type="InterPro" id="IPR022031">
    <property type="entry name" value="Rif1_N"/>
</dbReference>
<dbReference type="InterPro" id="IPR016024">
    <property type="entry name" value="ARM-type_fold"/>
</dbReference>
<dbReference type="Gene3D" id="1.25.10.10">
    <property type="entry name" value="Leucine-rich Repeat Variant"/>
    <property type="match status" value="1"/>
</dbReference>
<evidence type="ECO:0000256" key="2">
    <source>
        <dbReference type="ARBA" id="ARBA00004574"/>
    </source>
</evidence>
<protein>
    <recommendedName>
        <fullName evidence="7">Telomere-associated protein Rif1 N-terminal domain-containing protein</fullName>
    </recommendedName>
</protein>
<organism evidence="8 9">
    <name type="scientific">Conger conger</name>
    <name type="common">Conger eel</name>
    <name type="synonym">Muraena conger</name>
    <dbReference type="NCBI Taxonomy" id="82655"/>
    <lineage>
        <taxon>Eukaryota</taxon>
        <taxon>Metazoa</taxon>
        <taxon>Chordata</taxon>
        <taxon>Craniata</taxon>
        <taxon>Vertebrata</taxon>
        <taxon>Euteleostomi</taxon>
        <taxon>Actinopterygii</taxon>
        <taxon>Neopterygii</taxon>
        <taxon>Teleostei</taxon>
        <taxon>Anguilliformes</taxon>
        <taxon>Congridae</taxon>
        <taxon>Conger</taxon>
    </lineage>
</organism>
<evidence type="ECO:0000259" key="7">
    <source>
        <dbReference type="Pfam" id="PF12231"/>
    </source>
</evidence>
<keyword evidence="3" id="KW-0158">Chromosome</keyword>
<evidence type="ECO:0000256" key="1">
    <source>
        <dbReference type="ARBA" id="ARBA00004123"/>
    </source>
</evidence>
<comment type="subcellular location">
    <subcellularLocation>
        <location evidence="2">Chromosome</location>
        <location evidence="2">Telomere</location>
    </subcellularLocation>
    <subcellularLocation>
        <location evidence="1">Nucleus</location>
    </subcellularLocation>
</comment>
<dbReference type="InterPro" id="IPR011989">
    <property type="entry name" value="ARM-like"/>
</dbReference>
<evidence type="ECO:0000256" key="3">
    <source>
        <dbReference type="ARBA" id="ARBA00022454"/>
    </source>
</evidence>
<dbReference type="GO" id="GO:0000723">
    <property type="term" value="P:telomere maintenance"/>
    <property type="evidence" value="ECO:0007669"/>
    <property type="project" value="TreeGrafter"/>
</dbReference>
<dbReference type="PANTHER" id="PTHR22928:SF3">
    <property type="entry name" value="TELOMERE-ASSOCIATED PROTEIN RIF1"/>
    <property type="match status" value="1"/>
</dbReference>
<dbReference type="PANTHER" id="PTHR22928">
    <property type="entry name" value="TELOMERE-ASSOCIATED PROTEIN RIF1"/>
    <property type="match status" value="1"/>
</dbReference>
<evidence type="ECO:0000313" key="9">
    <source>
        <dbReference type="Proteomes" id="UP001152803"/>
    </source>
</evidence>
<dbReference type="GO" id="GO:0005634">
    <property type="term" value="C:nucleus"/>
    <property type="evidence" value="ECO:0007669"/>
    <property type="project" value="UniProtKB-SubCell"/>
</dbReference>
<keyword evidence="9" id="KW-1185">Reference proteome</keyword>
<reference evidence="8" key="1">
    <citation type="journal article" date="2023" name="Science">
        <title>Genome structures resolve the early diversification of teleost fishes.</title>
        <authorList>
            <person name="Parey E."/>
            <person name="Louis A."/>
            <person name="Montfort J."/>
            <person name="Bouchez O."/>
            <person name="Roques C."/>
            <person name="Iampietro C."/>
            <person name="Lluch J."/>
            <person name="Castinel A."/>
            <person name="Donnadieu C."/>
            <person name="Desvignes T."/>
            <person name="Floi Bucao C."/>
            <person name="Jouanno E."/>
            <person name="Wen M."/>
            <person name="Mejri S."/>
            <person name="Dirks R."/>
            <person name="Jansen H."/>
            <person name="Henkel C."/>
            <person name="Chen W.J."/>
            <person name="Zahm M."/>
            <person name="Cabau C."/>
            <person name="Klopp C."/>
            <person name="Thompson A.W."/>
            <person name="Robinson-Rechavi M."/>
            <person name="Braasch I."/>
            <person name="Lecointre G."/>
            <person name="Bobe J."/>
            <person name="Postlethwait J.H."/>
            <person name="Berthelot C."/>
            <person name="Roest Crollius H."/>
            <person name="Guiguen Y."/>
        </authorList>
    </citation>
    <scope>NUCLEOTIDE SEQUENCE</scope>
    <source>
        <strain evidence="8">Concon-B</strain>
    </source>
</reference>
<evidence type="ECO:0000256" key="6">
    <source>
        <dbReference type="ARBA" id="ARBA00023306"/>
    </source>
</evidence>
<dbReference type="SUPFAM" id="SSF48371">
    <property type="entry name" value="ARM repeat"/>
    <property type="match status" value="1"/>
</dbReference>
<dbReference type="AlphaFoldDB" id="A0A9Q1I609"/>
<keyword evidence="5" id="KW-0539">Nucleus</keyword>
<feature type="domain" description="Telomere-associated protein Rif1 N-terminal" evidence="7">
    <location>
        <begin position="48"/>
        <end position="255"/>
    </location>
</feature>
<comment type="caution">
    <text evidence="8">The sequence shown here is derived from an EMBL/GenBank/DDBJ whole genome shotgun (WGS) entry which is preliminary data.</text>
</comment>
<feature type="non-terminal residue" evidence="8">
    <location>
        <position position="256"/>
    </location>
</feature>
<evidence type="ECO:0000256" key="5">
    <source>
        <dbReference type="ARBA" id="ARBA00023242"/>
    </source>
</evidence>
<gene>
    <name evidence="8" type="ORF">COCON_G00055700</name>
</gene>
<dbReference type="Pfam" id="PF12231">
    <property type="entry name" value="Rif1_N"/>
    <property type="match status" value="1"/>
</dbReference>
<keyword evidence="4" id="KW-0779">Telomere</keyword>
<evidence type="ECO:0000256" key="4">
    <source>
        <dbReference type="ARBA" id="ARBA00022895"/>
    </source>
</evidence>
<dbReference type="EMBL" id="JAFJMO010000003">
    <property type="protein sequence ID" value="KAJ8283051.1"/>
    <property type="molecule type" value="Genomic_DNA"/>
</dbReference>
<keyword evidence="6" id="KW-0131">Cell cycle</keyword>
<sequence length="256" mass="27765">MFSFFSAAASGISRFLSEGVRMMATVHPTASSLVPLLQSLEDPAVGQEEHTDAYLTIANRLSGEDGKHFLPAVVKHFSRLGKVFQAHIVSPNVELCQAALQALGFCVFHSAIVSGIPDGFMEEVLASLNSIVVKSTDKNTCTRALWVMSKQTFPSEVVARKVPDVLKTLEAVRSREDLQSVIMEHEVLNVVIRLLEQAPGPMGEGAVQWARLVIPLVVHSASKVRLRAAAALEMGMPLLLQKQQEVAAVIEPLMSS</sequence>